<dbReference type="OrthoDB" id="3481971at2"/>
<sequence length="82" mass="8844">MTYKPFLAERALAQLGGFPVDALGALAQVMAVVCEDPRDPLVTLPTDDPEIRRAPFGGHGLVTFLIVEPAQVVRITDITWVG</sequence>
<proteinExistence type="predicted"/>
<gene>
    <name evidence="1" type="ORF">SAMN04489712_109166</name>
</gene>
<reference evidence="2" key="1">
    <citation type="submission" date="2016-10" db="EMBL/GenBank/DDBJ databases">
        <authorList>
            <person name="Varghese N."/>
            <person name="Submissions S."/>
        </authorList>
    </citation>
    <scope>NUCLEOTIDE SEQUENCE [LARGE SCALE GENOMIC DNA]</scope>
    <source>
        <strain evidence="2">DSM 43163</strain>
    </source>
</reference>
<dbReference type="AlphaFoldDB" id="A0A1H6CBR2"/>
<name>A0A1H6CBR2_9ACTN</name>
<accession>A0A1H6CBR2</accession>
<dbReference type="EMBL" id="FNVO01000009">
    <property type="protein sequence ID" value="SEG70384.1"/>
    <property type="molecule type" value="Genomic_DNA"/>
</dbReference>
<organism evidence="1 2">
    <name type="scientific">Thermomonospora echinospora</name>
    <dbReference type="NCBI Taxonomy" id="1992"/>
    <lineage>
        <taxon>Bacteria</taxon>
        <taxon>Bacillati</taxon>
        <taxon>Actinomycetota</taxon>
        <taxon>Actinomycetes</taxon>
        <taxon>Streptosporangiales</taxon>
        <taxon>Thermomonosporaceae</taxon>
        <taxon>Thermomonospora</taxon>
    </lineage>
</organism>
<protein>
    <submittedName>
        <fullName evidence="1">Uncharacterized protein</fullName>
    </submittedName>
</protein>
<keyword evidence="2" id="KW-1185">Reference proteome</keyword>
<dbReference type="RefSeq" id="WP_103939601.1">
    <property type="nucleotide sequence ID" value="NZ_FNVO01000009.1"/>
</dbReference>
<evidence type="ECO:0000313" key="1">
    <source>
        <dbReference type="EMBL" id="SEG70384.1"/>
    </source>
</evidence>
<evidence type="ECO:0000313" key="2">
    <source>
        <dbReference type="Proteomes" id="UP000236723"/>
    </source>
</evidence>
<dbReference type="Proteomes" id="UP000236723">
    <property type="component" value="Unassembled WGS sequence"/>
</dbReference>